<evidence type="ECO:0000313" key="4">
    <source>
        <dbReference type="Proteomes" id="UP001460270"/>
    </source>
</evidence>
<accession>A0AAW0PS84</accession>
<feature type="compositionally biased region" description="Basic and acidic residues" evidence="1">
    <location>
        <begin position="277"/>
        <end position="290"/>
    </location>
</feature>
<dbReference type="SMART" id="SM00357">
    <property type="entry name" value="CSP"/>
    <property type="match status" value="1"/>
</dbReference>
<dbReference type="Proteomes" id="UP001460270">
    <property type="component" value="Unassembled WGS sequence"/>
</dbReference>
<organism evidence="3 4">
    <name type="scientific">Mugilogobius chulae</name>
    <name type="common">yellowstripe goby</name>
    <dbReference type="NCBI Taxonomy" id="88201"/>
    <lineage>
        <taxon>Eukaryota</taxon>
        <taxon>Metazoa</taxon>
        <taxon>Chordata</taxon>
        <taxon>Craniata</taxon>
        <taxon>Vertebrata</taxon>
        <taxon>Euteleostomi</taxon>
        <taxon>Actinopterygii</taxon>
        <taxon>Neopterygii</taxon>
        <taxon>Teleostei</taxon>
        <taxon>Neoteleostei</taxon>
        <taxon>Acanthomorphata</taxon>
        <taxon>Gobiaria</taxon>
        <taxon>Gobiiformes</taxon>
        <taxon>Gobioidei</taxon>
        <taxon>Gobiidae</taxon>
        <taxon>Gobionellinae</taxon>
        <taxon>Mugilogobius</taxon>
    </lineage>
</organism>
<dbReference type="PRINTS" id="PR00050">
    <property type="entry name" value="COLDSHOCK"/>
</dbReference>
<reference evidence="4" key="1">
    <citation type="submission" date="2024-04" db="EMBL/GenBank/DDBJ databases">
        <title>Salinicola lusitanus LLJ914,a marine bacterium isolated from the Okinawa Trough.</title>
        <authorList>
            <person name="Li J."/>
        </authorList>
    </citation>
    <scope>NUCLEOTIDE SEQUENCE [LARGE SCALE GENOMIC DNA]</scope>
</reference>
<feature type="compositionally biased region" description="Basic and acidic residues" evidence="1">
    <location>
        <begin position="236"/>
        <end position="252"/>
    </location>
</feature>
<evidence type="ECO:0000313" key="3">
    <source>
        <dbReference type="EMBL" id="KAK7938606.1"/>
    </source>
</evidence>
<comment type="caution">
    <text evidence="3">The sequence shown here is derived from an EMBL/GenBank/DDBJ whole genome shotgun (WGS) entry which is preliminary data.</text>
</comment>
<name>A0AAW0PS84_9GOBI</name>
<dbReference type="FunFam" id="2.40.50.140:FF:000274">
    <property type="entry name" value="Mitochondrial RNA binding protein"/>
    <property type="match status" value="1"/>
</dbReference>
<dbReference type="InterPro" id="IPR011129">
    <property type="entry name" value="CSD"/>
</dbReference>
<gene>
    <name evidence="3" type="ORF">WMY93_001932</name>
</gene>
<dbReference type="GO" id="GO:0003676">
    <property type="term" value="F:nucleic acid binding"/>
    <property type="evidence" value="ECO:0007669"/>
    <property type="project" value="InterPro"/>
</dbReference>
<dbReference type="PANTHER" id="PTHR11544">
    <property type="entry name" value="COLD SHOCK DOMAIN CONTAINING PROTEINS"/>
    <property type="match status" value="1"/>
</dbReference>
<feature type="domain" description="CSD" evidence="2">
    <location>
        <begin position="140"/>
        <end position="209"/>
    </location>
</feature>
<dbReference type="InterPro" id="IPR050181">
    <property type="entry name" value="Cold_shock_domain"/>
</dbReference>
<feature type="region of interest" description="Disordered" evidence="1">
    <location>
        <begin position="114"/>
        <end position="133"/>
    </location>
</feature>
<sequence>MLPYTYICESSKVSYEISDLSTLCAALVEKVVTDIYLRALRDIATLTGKDFVEVLKSVMSLLGQLLTESQSPVTKDQLPMEEHKKPITPLPELDSTVQQPDALSVKSLPDVDDEMSCKKIAPPSTRDDEPRPERKVIATLIQGTVKWFNVKRRYGFIIRNDTKEDVFVHQTAIKKNNPRKSLRSVGDGEVVEFDVIEAAKGPEATNVTGPGGVPVKGSRYAPNRRRWRRQSFPRSPRLEDQPKSADGTKEDTMCEGTRPPPHRRRPSRRWSPNVDSVEQREVAEGDPRTERPRRRFWRPYRRRLRLHPPEEPSIAYPDVLNNVRSSEDDRSEVRPLQVGPVPFQFGSVDPDETSDVESVSCATDLMPVLAAHLEQPVLETEVFLPDCEKSSAMPEVFDAIDPSSSSEEGDAAYEVSRESVEEIEMLRSPVCQCAVLCTSVNCLSISNLLL</sequence>
<dbReference type="InterPro" id="IPR019844">
    <property type="entry name" value="CSD_CS"/>
</dbReference>
<dbReference type="SUPFAM" id="SSF50249">
    <property type="entry name" value="Nucleic acid-binding proteins"/>
    <property type="match status" value="1"/>
</dbReference>
<dbReference type="PROSITE" id="PS51857">
    <property type="entry name" value="CSD_2"/>
    <property type="match status" value="1"/>
</dbReference>
<dbReference type="AlphaFoldDB" id="A0AAW0PS84"/>
<protein>
    <recommendedName>
        <fullName evidence="2">CSD domain-containing protein</fullName>
    </recommendedName>
</protein>
<dbReference type="Gene3D" id="2.40.50.140">
    <property type="entry name" value="Nucleic acid-binding proteins"/>
    <property type="match status" value="1"/>
</dbReference>
<keyword evidence="4" id="KW-1185">Reference proteome</keyword>
<dbReference type="CDD" id="cd04458">
    <property type="entry name" value="CSP_CDS"/>
    <property type="match status" value="1"/>
</dbReference>
<proteinExistence type="predicted"/>
<feature type="region of interest" description="Disordered" evidence="1">
    <location>
        <begin position="202"/>
        <end position="291"/>
    </location>
</feature>
<dbReference type="InterPro" id="IPR002059">
    <property type="entry name" value="CSP_DNA-bd"/>
</dbReference>
<dbReference type="PROSITE" id="PS00352">
    <property type="entry name" value="CSD_1"/>
    <property type="match status" value="1"/>
</dbReference>
<dbReference type="EMBL" id="JBBPFD010000002">
    <property type="protein sequence ID" value="KAK7938606.1"/>
    <property type="molecule type" value="Genomic_DNA"/>
</dbReference>
<dbReference type="Pfam" id="PF00313">
    <property type="entry name" value="CSD"/>
    <property type="match status" value="1"/>
</dbReference>
<feature type="compositionally biased region" description="Basic residues" evidence="1">
    <location>
        <begin position="222"/>
        <end position="231"/>
    </location>
</feature>
<dbReference type="InterPro" id="IPR012340">
    <property type="entry name" value="NA-bd_OB-fold"/>
</dbReference>
<evidence type="ECO:0000259" key="2">
    <source>
        <dbReference type="PROSITE" id="PS51857"/>
    </source>
</evidence>
<evidence type="ECO:0000256" key="1">
    <source>
        <dbReference type="SAM" id="MobiDB-lite"/>
    </source>
</evidence>